<dbReference type="Proteomes" id="UP000007305">
    <property type="component" value="Chromosome 4"/>
</dbReference>
<accession>A0A804NKJ3</accession>
<dbReference type="InParanoid" id="A0A804NKJ3"/>
<organism evidence="2 3">
    <name type="scientific">Zea mays</name>
    <name type="common">Maize</name>
    <dbReference type="NCBI Taxonomy" id="4577"/>
    <lineage>
        <taxon>Eukaryota</taxon>
        <taxon>Viridiplantae</taxon>
        <taxon>Streptophyta</taxon>
        <taxon>Embryophyta</taxon>
        <taxon>Tracheophyta</taxon>
        <taxon>Spermatophyta</taxon>
        <taxon>Magnoliopsida</taxon>
        <taxon>Liliopsida</taxon>
        <taxon>Poales</taxon>
        <taxon>Poaceae</taxon>
        <taxon>PACMAD clade</taxon>
        <taxon>Panicoideae</taxon>
        <taxon>Andropogonodae</taxon>
        <taxon>Andropogoneae</taxon>
        <taxon>Tripsacinae</taxon>
        <taxon>Zea</taxon>
    </lineage>
</organism>
<dbReference type="EnsemblPlants" id="Zm00001eb167460_T001">
    <property type="protein sequence ID" value="Zm00001eb167460_P001"/>
    <property type="gene ID" value="Zm00001eb167460"/>
</dbReference>
<protein>
    <submittedName>
        <fullName evidence="2">Uncharacterized protein</fullName>
    </submittedName>
</protein>
<dbReference type="Gramene" id="Zm00001eb167460_T001">
    <property type="protein sequence ID" value="Zm00001eb167460_P001"/>
    <property type="gene ID" value="Zm00001eb167460"/>
</dbReference>
<evidence type="ECO:0000313" key="3">
    <source>
        <dbReference type="Proteomes" id="UP000007305"/>
    </source>
</evidence>
<dbReference type="AlphaFoldDB" id="A0A804NKJ3"/>
<feature type="region of interest" description="Disordered" evidence="1">
    <location>
        <begin position="1"/>
        <end position="28"/>
    </location>
</feature>
<evidence type="ECO:0000256" key="1">
    <source>
        <dbReference type="SAM" id="MobiDB-lite"/>
    </source>
</evidence>
<reference evidence="2" key="2">
    <citation type="submission" date="2019-07" db="EMBL/GenBank/DDBJ databases">
        <authorList>
            <person name="Seetharam A."/>
            <person name="Woodhouse M."/>
            <person name="Cannon E."/>
        </authorList>
    </citation>
    <scope>NUCLEOTIDE SEQUENCE [LARGE SCALE GENOMIC DNA]</scope>
    <source>
        <strain evidence="2">cv. B73</strain>
    </source>
</reference>
<proteinExistence type="predicted"/>
<sequence length="112" mass="11990">MEASSRRGKFGGSVLGGRHRSSSFVRRGSKPAQIRVQAVAAMTEDLIRVQATAAMAKDSICVQTKVAVATKVKAEVEVKSDASSLCLGVGMTDESGVLWWLIDISRWRPSPA</sequence>
<reference evidence="3" key="1">
    <citation type="journal article" date="2009" name="Science">
        <title>The B73 maize genome: complexity, diversity, and dynamics.</title>
        <authorList>
            <person name="Schnable P.S."/>
            <person name="Ware D."/>
            <person name="Fulton R.S."/>
            <person name="Stein J.C."/>
            <person name="Wei F."/>
            <person name="Pasternak S."/>
            <person name="Liang C."/>
            <person name="Zhang J."/>
            <person name="Fulton L."/>
            <person name="Graves T.A."/>
            <person name="Minx P."/>
            <person name="Reily A.D."/>
            <person name="Courtney L."/>
            <person name="Kruchowski S.S."/>
            <person name="Tomlinson C."/>
            <person name="Strong C."/>
            <person name="Delehaunty K."/>
            <person name="Fronick C."/>
            <person name="Courtney B."/>
            <person name="Rock S.M."/>
            <person name="Belter E."/>
            <person name="Du F."/>
            <person name="Kim K."/>
            <person name="Abbott R.M."/>
            <person name="Cotton M."/>
            <person name="Levy A."/>
            <person name="Marchetto P."/>
            <person name="Ochoa K."/>
            <person name="Jackson S.M."/>
            <person name="Gillam B."/>
            <person name="Chen W."/>
            <person name="Yan L."/>
            <person name="Higginbotham J."/>
            <person name="Cardenas M."/>
            <person name="Waligorski J."/>
            <person name="Applebaum E."/>
            <person name="Phelps L."/>
            <person name="Falcone J."/>
            <person name="Kanchi K."/>
            <person name="Thane T."/>
            <person name="Scimone A."/>
            <person name="Thane N."/>
            <person name="Henke J."/>
            <person name="Wang T."/>
            <person name="Ruppert J."/>
            <person name="Shah N."/>
            <person name="Rotter K."/>
            <person name="Hodges J."/>
            <person name="Ingenthron E."/>
            <person name="Cordes M."/>
            <person name="Kohlberg S."/>
            <person name="Sgro J."/>
            <person name="Delgado B."/>
            <person name="Mead K."/>
            <person name="Chinwalla A."/>
            <person name="Leonard S."/>
            <person name="Crouse K."/>
            <person name="Collura K."/>
            <person name="Kudrna D."/>
            <person name="Currie J."/>
            <person name="He R."/>
            <person name="Angelova A."/>
            <person name="Rajasekar S."/>
            <person name="Mueller T."/>
            <person name="Lomeli R."/>
            <person name="Scara G."/>
            <person name="Ko A."/>
            <person name="Delaney K."/>
            <person name="Wissotski M."/>
            <person name="Lopez G."/>
            <person name="Campos D."/>
            <person name="Braidotti M."/>
            <person name="Ashley E."/>
            <person name="Golser W."/>
            <person name="Kim H."/>
            <person name="Lee S."/>
            <person name="Lin J."/>
            <person name="Dujmic Z."/>
            <person name="Kim W."/>
            <person name="Talag J."/>
            <person name="Zuccolo A."/>
            <person name="Fan C."/>
            <person name="Sebastian A."/>
            <person name="Kramer M."/>
            <person name="Spiegel L."/>
            <person name="Nascimento L."/>
            <person name="Zutavern T."/>
            <person name="Miller B."/>
            <person name="Ambroise C."/>
            <person name="Muller S."/>
            <person name="Spooner W."/>
            <person name="Narechania A."/>
            <person name="Ren L."/>
            <person name="Wei S."/>
            <person name="Kumari S."/>
            <person name="Faga B."/>
            <person name="Levy M.J."/>
            <person name="McMahan L."/>
            <person name="Van Buren P."/>
            <person name="Vaughn M.W."/>
            <person name="Ying K."/>
            <person name="Yeh C.-T."/>
            <person name="Emrich S.J."/>
            <person name="Jia Y."/>
            <person name="Kalyanaraman A."/>
            <person name="Hsia A.-P."/>
            <person name="Barbazuk W.B."/>
            <person name="Baucom R.S."/>
            <person name="Brutnell T.P."/>
            <person name="Carpita N.C."/>
            <person name="Chaparro C."/>
            <person name="Chia J.-M."/>
            <person name="Deragon J.-M."/>
            <person name="Estill J.C."/>
            <person name="Fu Y."/>
            <person name="Jeddeloh J.A."/>
            <person name="Han Y."/>
            <person name="Lee H."/>
            <person name="Li P."/>
            <person name="Lisch D.R."/>
            <person name="Liu S."/>
            <person name="Liu Z."/>
            <person name="Nagel D.H."/>
            <person name="McCann M.C."/>
            <person name="SanMiguel P."/>
            <person name="Myers A.M."/>
            <person name="Nettleton D."/>
            <person name="Nguyen J."/>
            <person name="Penning B.W."/>
            <person name="Ponnala L."/>
            <person name="Schneider K.L."/>
            <person name="Schwartz D.C."/>
            <person name="Sharma A."/>
            <person name="Soderlund C."/>
            <person name="Springer N.M."/>
            <person name="Sun Q."/>
            <person name="Wang H."/>
            <person name="Waterman M."/>
            <person name="Westerman R."/>
            <person name="Wolfgruber T.K."/>
            <person name="Yang L."/>
            <person name="Yu Y."/>
            <person name="Zhang L."/>
            <person name="Zhou S."/>
            <person name="Zhu Q."/>
            <person name="Bennetzen J.L."/>
            <person name="Dawe R.K."/>
            <person name="Jiang J."/>
            <person name="Jiang N."/>
            <person name="Presting G.G."/>
            <person name="Wessler S.R."/>
            <person name="Aluru S."/>
            <person name="Martienssen R.A."/>
            <person name="Clifton S.W."/>
            <person name="McCombie W.R."/>
            <person name="Wing R.A."/>
            <person name="Wilson R.K."/>
        </authorList>
    </citation>
    <scope>NUCLEOTIDE SEQUENCE [LARGE SCALE GENOMIC DNA]</scope>
    <source>
        <strain evidence="3">cv. B73</strain>
    </source>
</reference>
<reference evidence="2" key="3">
    <citation type="submission" date="2021-05" db="UniProtKB">
        <authorList>
            <consortium name="EnsemblPlants"/>
        </authorList>
    </citation>
    <scope>IDENTIFICATION</scope>
    <source>
        <strain evidence="2">cv. B73</strain>
    </source>
</reference>
<keyword evidence="3" id="KW-1185">Reference proteome</keyword>
<evidence type="ECO:0000313" key="2">
    <source>
        <dbReference type="EnsemblPlants" id="Zm00001eb167460_P001"/>
    </source>
</evidence>
<name>A0A804NKJ3_MAIZE</name>